<dbReference type="InterPro" id="IPR050086">
    <property type="entry name" value="MetN_ABC_transporter-like"/>
</dbReference>
<comment type="similarity">
    <text evidence="1">Belongs to the ABC transporter superfamily.</text>
</comment>
<evidence type="ECO:0000313" key="12">
    <source>
        <dbReference type="Proteomes" id="UP000005710"/>
    </source>
</evidence>
<evidence type="ECO:0000256" key="9">
    <source>
        <dbReference type="SAM" id="MobiDB-lite"/>
    </source>
</evidence>
<dbReference type="PANTHER" id="PTHR43166:SF30">
    <property type="entry name" value="METHIONINE IMPORT ATP-BINDING PROTEIN METN"/>
    <property type="match status" value="1"/>
</dbReference>
<keyword evidence="5" id="KW-0067">ATP-binding</keyword>
<protein>
    <submittedName>
        <fullName evidence="11">ABC-type metal ion transport system, ATPase component</fullName>
    </submittedName>
</protein>
<feature type="region of interest" description="Disordered" evidence="9">
    <location>
        <begin position="284"/>
        <end position="305"/>
    </location>
</feature>
<dbReference type="InterPro" id="IPR041701">
    <property type="entry name" value="MetN_ABC"/>
</dbReference>
<dbReference type="CDD" id="cd03258">
    <property type="entry name" value="ABC_MetN_methionine_transporter"/>
    <property type="match status" value="1"/>
</dbReference>
<dbReference type="SUPFAM" id="SSF52540">
    <property type="entry name" value="P-loop containing nucleoside triphosphate hydrolases"/>
    <property type="match status" value="1"/>
</dbReference>
<dbReference type="SMART" id="SM00382">
    <property type="entry name" value="AAA"/>
    <property type="match status" value="1"/>
</dbReference>
<dbReference type="EMBL" id="AENY02000003">
    <property type="protein sequence ID" value="EKP94257.1"/>
    <property type="molecule type" value="Genomic_DNA"/>
</dbReference>
<dbReference type="HOGENOM" id="CLU_000604_1_23_9"/>
<comment type="caution">
    <text evidence="11">The sequence shown here is derived from an EMBL/GenBank/DDBJ whole genome shotgun (WGS) entry which is preliminary data.</text>
</comment>
<keyword evidence="12" id="KW-1185">Reference proteome</keyword>
<dbReference type="STRING" id="867903.ThesuDRAFT_01989"/>
<proteinExistence type="inferred from homology"/>
<feature type="region of interest" description="Disordered" evidence="9">
    <location>
        <begin position="327"/>
        <end position="368"/>
    </location>
</feature>
<evidence type="ECO:0000256" key="7">
    <source>
        <dbReference type="ARBA" id="ARBA00022970"/>
    </source>
</evidence>
<dbReference type="PROSITE" id="PS00211">
    <property type="entry name" value="ABC_TRANSPORTER_1"/>
    <property type="match status" value="1"/>
</dbReference>
<reference evidence="11" key="2">
    <citation type="submission" date="2012-10" db="EMBL/GenBank/DDBJ databases">
        <title>Improved high-quality draft of Thermaerobacter subterraneus C21, DSM 13965.</title>
        <authorList>
            <consortium name="DOE Joint Genome Institute"/>
            <person name="Eisen J."/>
            <person name="Huntemann M."/>
            <person name="Wei C.-L."/>
            <person name="Han J."/>
            <person name="Detter J.C."/>
            <person name="Han C."/>
            <person name="Tapia R."/>
            <person name="Chen A."/>
            <person name="Kyrpides N."/>
            <person name="Mavromatis K."/>
            <person name="Markowitz V."/>
            <person name="Szeto E."/>
            <person name="Ivanova N."/>
            <person name="Mikhailova N."/>
            <person name="Ovchinnikova G."/>
            <person name="Pagani I."/>
            <person name="Pati A."/>
            <person name="Goodwin L."/>
            <person name="Nordberg H.P."/>
            <person name="Cantor M.N."/>
            <person name="Hua S.X."/>
            <person name="Woyke T."/>
            <person name="Eisen J."/>
            <person name="Klenk H.-P."/>
        </authorList>
    </citation>
    <scope>NUCLEOTIDE SEQUENCE [LARGE SCALE GENOMIC DNA]</scope>
    <source>
        <strain evidence="11">DSM 13965</strain>
    </source>
</reference>
<keyword evidence="7" id="KW-0029">Amino-acid transport</keyword>
<organism evidence="11 12">
    <name type="scientific">Thermaerobacter subterraneus DSM 13965</name>
    <dbReference type="NCBI Taxonomy" id="867903"/>
    <lineage>
        <taxon>Bacteria</taxon>
        <taxon>Bacillati</taxon>
        <taxon>Bacillota</taxon>
        <taxon>Clostridia</taxon>
        <taxon>Eubacteriales</taxon>
        <taxon>Clostridiales Family XVII. Incertae Sedis</taxon>
        <taxon>Thermaerobacter</taxon>
    </lineage>
</organism>
<feature type="domain" description="ABC transporter" evidence="10">
    <location>
        <begin position="35"/>
        <end position="274"/>
    </location>
</feature>
<evidence type="ECO:0000256" key="3">
    <source>
        <dbReference type="ARBA" id="ARBA00022475"/>
    </source>
</evidence>
<dbReference type="FunFam" id="3.40.50.300:FF:000056">
    <property type="entry name" value="Cell division ATP-binding protein FtsE"/>
    <property type="match status" value="1"/>
</dbReference>
<keyword evidence="6" id="KW-1278">Translocase</keyword>
<evidence type="ECO:0000256" key="1">
    <source>
        <dbReference type="ARBA" id="ARBA00005417"/>
    </source>
</evidence>
<evidence type="ECO:0000256" key="5">
    <source>
        <dbReference type="ARBA" id="ARBA00022840"/>
    </source>
</evidence>
<keyword evidence="4" id="KW-0547">Nucleotide-binding</keyword>
<dbReference type="PROSITE" id="PS50893">
    <property type="entry name" value="ABC_TRANSPORTER_2"/>
    <property type="match status" value="1"/>
</dbReference>
<dbReference type="GO" id="GO:0005886">
    <property type="term" value="C:plasma membrane"/>
    <property type="evidence" value="ECO:0007669"/>
    <property type="project" value="UniProtKB-ARBA"/>
</dbReference>
<dbReference type="Proteomes" id="UP000005710">
    <property type="component" value="Unassembled WGS sequence"/>
</dbReference>
<dbReference type="PANTHER" id="PTHR43166">
    <property type="entry name" value="AMINO ACID IMPORT ATP-BINDING PROTEIN"/>
    <property type="match status" value="1"/>
</dbReference>
<evidence type="ECO:0000256" key="8">
    <source>
        <dbReference type="ARBA" id="ARBA00023136"/>
    </source>
</evidence>
<name>K6PMX7_9FIRM</name>
<dbReference type="Gene3D" id="3.40.50.300">
    <property type="entry name" value="P-loop containing nucleotide triphosphate hydrolases"/>
    <property type="match status" value="1"/>
</dbReference>
<dbReference type="InterPro" id="IPR017871">
    <property type="entry name" value="ABC_transporter-like_CS"/>
</dbReference>
<sequence>MGHPFCVSQEGWFFVALHPVRGGATGVSAVTEAMLEVRNLVKVYRGRRGVTTALDGASLEVGRGEFFGVVGASGAGKSTLVKCITLLERPTAGSIRLGGVELTGLRGRALRQQRRRIGLVFQHFHLLWSRTAAGNVALPLEIAGVPREQIRRRVAELLDWVGLADKAGAYPSQLSGGQKQRVAIARALATQPELLLCDEPTSALDAATSRAVLELLQRVHRELGITVLLITHQLELVEAACQRVAVMDAGRVVEAGPVEQVFRNPQAAATRRLLAAAGAGGPAGDLPAPALGTGDEPGPEAGPQAVADPALADRRAAPAAAAGAAAARWAPLASASPGAPGRSGAGAAPAPGAGPLAPQAARPLAGGR</sequence>
<feature type="compositionally biased region" description="Low complexity" evidence="9">
    <location>
        <begin position="284"/>
        <end position="294"/>
    </location>
</feature>
<gene>
    <name evidence="11" type="ORF">ThesuDRAFT_01989</name>
</gene>
<evidence type="ECO:0000313" key="11">
    <source>
        <dbReference type="EMBL" id="EKP94257.1"/>
    </source>
</evidence>
<dbReference type="eggNOG" id="COG1135">
    <property type="taxonomic scope" value="Bacteria"/>
</dbReference>
<dbReference type="AlphaFoldDB" id="K6PMX7"/>
<dbReference type="InterPro" id="IPR027417">
    <property type="entry name" value="P-loop_NTPase"/>
</dbReference>
<dbReference type="InterPro" id="IPR003439">
    <property type="entry name" value="ABC_transporter-like_ATP-bd"/>
</dbReference>
<dbReference type="Pfam" id="PF00005">
    <property type="entry name" value="ABC_tran"/>
    <property type="match status" value="1"/>
</dbReference>
<evidence type="ECO:0000259" key="10">
    <source>
        <dbReference type="PROSITE" id="PS50893"/>
    </source>
</evidence>
<accession>K6PMX7</accession>
<evidence type="ECO:0000256" key="2">
    <source>
        <dbReference type="ARBA" id="ARBA00022448"/>
    </source>
</evidence>
<keyword evidence="8" id="KW-0472">Membrane</keyword>
<reference evidence="11" key="1">
    <citation type="submission" date="2010-10" db="EMBL/GenBank/DDBJ databases">
        <authorList>
            <consortium name="US DOE Joint Genome Institute (JGI-PGF)"/>
            <person name="Lucas S."/>
            <person name="Copeland A."/>
            <person name="Lapidus A."/>
            <person name="Bruce D."/>
            <person name="Goodwin L."/>
            <person name="Pitluck S."/>
            <person name="Kyrpides N."/>
            <person name="Mavromatis K."/>
            <person name="Detter J.C."/>
            <person name="Han C."/>
            <person name="Land M."/>
            <person name="Hauser L."/>
            <person name="Markowitz V."/>
            <person name="Cheng J.-F."/>
            <person name="Hugenholtz P."/>
            <person name="Woyke T."/>
            <person name="Wu D."/>
            <person name="Pukall R."/>
            <person name="Wahrenburg C."/>
            <person name="Brambilla E."/>
            <person name="Klenk H.-P."/>
            <person name="Eisen J.A."/>
        </authorList>
    </citation>
    <scope>NUCLEOTIDE SEQUENCE [LARGE SCALE GENOMIC DNA]</scope>
    <source>
        <strain evidence="11">DSM 13965</strain>
    </source>
</reference>
<keyword evidence="2" id="KW-0813">Transport</keyword>
<dbReference type="GO" id="GO:0005524">
    <property type="term" value="F:ATP binding"/>
    <property type="evidence" value="ECO:0007669"/>
    <property type="project" value="UniProtKB-KW"/>
</dbReference>
<dbReference type="GO" id="GO:0016887">
    <property type="term" value="F:ATP hydrolysis activity"/>
    <property type="evidence" value="ECO:0007669"/>
    <property type="project" value="InterPro"/>
</dbReference>
<dbReference type="GO" id="GO:0006865">
    <property type="term" value="P:amino acid transport"/>
    <property type="evidence" value="ECO:0007669"/>
    <property type="project" value="UniProtKB-KW"/>
</dbReference>
<evidence type="ECO:0000256" key="4">
    <source>
        <dbReference type="ARBA" id="ARBA00022741"/>
    </source>
</evidence>
<dbReference type="InterPro" id="IPR003593">
    <property type="entry name" value="AAA+_ATPase"/>
</dbReference>
<evidence type="ECO:0000256" key="6">
    <source>
        <dbReference type="ARBA" id="ARBA00022967"/>
    </source>
</evidence>
<keyword evidence="3" id="KW-1003">Cell membrane</keyword>